<gene>
    <name evidence="2" type="ORF">MALV_26440</name>
</gene>
<dbReference type="KEGG" id="malv:MALV_26440"/>
<feature type="signal peptide" evidence="1">
    <location>
        <begin position="1"/>
        <end position="30"/>
    </location>
</feature>
<organism evidence="2 3">
    <name type="scientific">Mycolicibacterium alvei</name>
    <dbReference type="NCBI Taxonomy" id="67081"/>
    <lineage>
        <taxon>Bacteria</taxon>
        <taxon>Bacillati</taxon>
        <taxon>Actinomycetota</taxon>
        <taxon>Actinomycetes</taxon>
        <taxon>Mycobacteriales</taxon>
        <taxon>Mycobacteriaceae</taxon>
        <taxon>Mycolicibacterium</taxon>
    </lineage>
</organism>
<evidence type="ECO:0008006" key="4">
    <source>
        <dbReference type="Google" id="ProtNLM"/>
    </source>
</evidence>
<dbReference type="Proteomes" id="UP000466906">
    <property type="component" value="Chromosome"/>
</dbReference>
<dbReference type="AlphaFoldDB" id="A0A6N4UT07"/>
<accession>A0A6N4UT07</accession>
<feature type="chain" id="PRO_5026905993" description="PASTA domain-containing protein" evidence="1">
    <location>
        <begin position="31"/>
        <end position="106"/>
    </location>
</feature>
<dbReference type="EMBL" id="AP022565">
    <property type="protein sequence ID" value="BBX27519.1"/>
    <property type="molecule type" value="Genomic_DNA"/>
</dbReference>
<name>A0A6N4UT07_9MYCO</name>
<proteinExistence type="predicted"/>
<evidence type="ECO:0000256" key="1">
    <source>
        <dbReference type="SAM" id="SignalP"/>
    </source>
</evidence>
<evidence type="ECO:0000313" key="2">
    <source>
        <dbReference type="EMBL" id="BBX27519.1"/>
    </source>
</evidence>
<keyword evidence="1" id="KW-0732">Signal</keyword>
<protein>
    <recommendedName>
        <fullName evidence="4">PASTA domain-containing protein</fullName>
    </recommendedName>
</protein>
<keyword evidence="3" id="KW-1185">Reference proteome</keyword>
<dbReference type="RefSeq" id="WP_163664566.1">
    <property type="nucleotide sequence ID" value="NZ_AP022565.1"/>
</dbReference>
<evidence type="ECO:0000313" key="3">
    <source>
        <dbReference type="Proteomes" id="UP000466906"/>
    </source>
</evidence>
<reference evidence="2 3" key="1">
    <citation type="journal article" date="2019" name="Emerg. Microbes Infect.">
        <title>Comprehensive subspecies identification of 175 nontuberculous mycobacteria species based on 7547 genomic profiles.</title>
        <authorList>
            <person name="Matsumoto Y."/>
            <person name="Kinjo T."/>
            <person name="Motooka D."/>
            <person name="Nabeya D."/>
            <person name="Jung N."/>
            <person name="Uechi K."/>
            <person name="Horii T."/>
            <person name="Iida T."/>
            <person name="Fujita J."/>
            <person name="Nakamura S."/>
        </authorList>
    </citation>
    <scope>NUCLEOTIDE SEQUENCE [LARGE SCALE GENOMIC DNA]</scope>
    <source>
        <strain evidence="2 3">JCM 12272</strain>
    </source>
</reference>
<sequence>MMNIWENIAAATMGMGLAVGALALAGPAAAAPSGTGSAQQTIKQLEDEGYRVILSRVGSGSIGDCNVKAVRPGRDITELKAAPRGNTEERVRYTTVYVDLTCGEGK</sequence>